<comment type="caution">
    <text evidence="2">The sequence shown here is derived from an EMBL/GenBank/DDBJ whole genome shotgun (WGS) entry which is preliminary data.</text>
</comment>
<gene>
    <name evidence="2" type="ORF">O181_045054</name>
</gene>
<keyword evidence="3" id="KW-1185">Reference proteome</keyword>
<feature type="signal peptide" evidence="1">
    <location>
        <begin position="1"/>
        <end position="26"/>
    </location>
</feature>
<sequence>MKSSTVYLLLALIYGYLPSLTQVVEAGASATISDGETLAKDGLIKAAVATPETKDMSSSPILRVGEKGNEDFKSEIEEIHLTPSRPGVRKAENSGWKVLDGIKERYFQVTEAIKRFGKKINERFQVIANRLGNALKRGVTKSAAFQEAAENFIMQFDNAKNFDQKLVILKASLENLLQGAERRSRAEFQEWAVAYAAIMKLEEFQLEHLKLESELEHGLNDLQTRAYFSQNWMKRKSKLVEPLEELQRDLQSRREKFINNGYFDRVELEIEQAPWDLEILWPRGRVLDIPGEKLQQWFSFSDSISEKYQILASPDIRNDLQQFKDTMEKLKKMVSKSNKETTSKEKTAATVLLAYVYELTERQRGRSPEAFLFTQQLISDLAHQRHTMFRPNRRRLWIEIKGEPPKALPPGLDLRFLSQPTYNELSPEFRIRLDTFKKHFDQAVKDDSGMKVHNQVLVLGTSLEDLHHHPTQRNPLEFKVWAKVYAQIMKEFETDYGRSPHLQHLKLEAVMEYGLLNLRVLAKSLSPNGKDYFPPMLPLVTLQVRLSKRLKINGKNGWIRRFKHELGDTPWDMEILFPEDKLLDYLGKARLEEWLSRDPVIRQKLQFLSSKRSDKEYSAFETTIDNLEKMAKKYNPETSAEQKTAASALLAYASESIKDPDNGLPLTAQEAQLMEQRRPSYRVDPKRIRCFPANFHRLNEFSL</sequence>
<proteinExistence type="predicted"/>
<dbReference type="EMBL" id="AVOT02018443">
    <property type="protein sequence ID" value="MBW0505339.1"/>
    <property type="molecule type" value="Genomic_DNA"/>
</dbReference>
<evidence type="ECO:0000313" key="2">
    <source>
        <dbReference type="EMBL" id="MBW0505339.1"/>
    </source>
</evidence>
<feature type="chain" id="PRO_5040265897" evidence="1">
    <location>
        <begin position="27"/>
        <end position="703"/>
    </location>
</feature>
<keyword evidence="1" id="KW-0732">Signal</keyword>
<protein>
    <submittedName>
        <fullName evidence="2">Uncharacterized protein</fullName>
    </submittedName>
</protein>
<evidence type="ECO:0000313" key="3">
    <source>
        <dbReference type="Proteomes" id="UP000765509"/>
    </source>
</evidence>
<dbReference type="AlphaFoldDB" id="A0A9Q3DL85"/>
<reference evidence="2" key="1">
    <citation type="submission" date="2021-03" db="EMBL/GenBank/DDBJ databases">
        <title>Draft genome sequence of rust myrtle Austropuccinia psidii MF-1, a brazilian biotype.</title>
        <authorList>
            <person name="Quecine M.C."/>
            <person name="Pachon D.M.R."/>
            <person name="Bonatelli M.L."/>
            <person name="Correr F.H."/>
            <person name="Franceschini L.M."/>
            <person name="Leite T.F."/>
            <person name="Margarido G.R.A."/>
            <person name="Almeida C.A."/>
            <person name="Ferrarezi J.A."/>
            <person name="Labate C.A."/>
        </authorList>
    </citation>
    <scope>NUCLEOTIDE SEQUENCE</scope>
    <source>
        <strain evidence="2">MF-1</strain>
    </source>
</reference>
<accession>A0A9Q3DL85</accession>
<dbReference type="Proteomes" id="UP000765509">
    <property type="component" value="Unassembled WGS sequence"/>
</dbReference>
<organism evidence="2 3">
    <name type="scientific">Austropuccinia psidii MF-1</name>
    <dbReference type="NCBI Taxonomy" id="1389203"/>
    <lineage>
        <taxon>Eukaryota</taxon>
        <taxon>Fungi</taxon>
        <taxon>Dikarya</taxon>
        <taxon>Basidiomycota</taxon>
        <taxon>Pucciniomycotina</taxon>
        <taxon>Pucciniomycetes</taxon>
        <taxon>Pucciniales</taxon>
        <taxon>Sphaerophragmiaceae</taxon>
        <taxon>Austropuccinia</taxon>
    </lineage>
</organism>
<evidence type="ECO:0000256" key="1">
    <source>
        <dbReference type="SAM" id="SignalP"/>
    </source>
</evidence>
<name>A0A9Q3DL85_9BASI</name>